<name>A0A1Y2I8N5_TRAC3</name>
<feature type="region of interest" description="Disordered" evidence="11">
    <location>
        <begin position="159"/>
        <end position="178"/>
    </location>
</feature>
<evidence type="ECO:0000256" key="11">
    <source>
        <dbReference type="SAM" id="MobiDB-lite"/>
    </source>
</evidence>
<evidence type="ECO:0000256" key="12">
    <source>
        <dbReference type="SAM" id="Phobius"/>
    </source>
</evidence>
<dbReference type="Gene3D" id="1.50.40.10">
    <property type="entry name" value="Mitochondrial carrier domain"/>
    <property type="match status" value="1"/>
</dbReference>
<reference evidence="13 14" key="1">
    <citation type="journal article" date="2015" name="Biotechnol. Biofuels">
        <title>Enhanced degradation of softwood versus hardwood by the white-rot fungus Pycnoporus coccineus.</title>
        <authorList>
            <person name="Couturier M."/>
            <person name="Navarro D."/>
            <person name="Chevret D."/>
            <person name="Henrissat B."/>
            <person name="Piumi F."/>
            <person name="Ruiz-Duenas F.J."/>
            <person name="Martinez A.T."/>
            <person name="Grigoriev I.V."/>
            <person name="Riley R."/>
            <person name="Lipzen A."/>
            <person name="Berrin J.G."/>
            <person name="Master E.R."/>
            <person name="Rosso M.N."/>
        </authorList>
    </citation>
    <scope>NUCLEOTIDE SEQUENCE [LARGE SCALE GENOMIC DNA]</scope>
    <source>
        <strain evidence="13 14">BRFM310</strain>
    </source>
</reference>
<evidence type="ECO:0000313" key="14">
    <source>
        <dbReference type="Proteomes" id="UP000193067"/>
    </source>
</evidence>
<dbReference type="Pfam" id="PF00153">
    <property type="entry name" value="Mito_carr"/>
    <property type="match status" value="3"/>
</dbReference>
<protein>
    <submittedName>
        <fullName evidence="13">Adenine nucleotide transporter</fullName>
    </submittedName>
</protein>
<evidence type="ECO:0000256" key="6">
    <source>
        <dbReference type="ARBA" id="ARBA00022989"/>
    </source>
</evidence>
<dbReference type="PROSITE" id="PS51257">
    <property type="entry name" value="PROKAR_LIPOPROTEIN"/>
    <property type="match status" value="1"/>
</dbReference>
<dbReference type="GO" id="GO:0031966">
    <property type="term" value="C:mitochondrial membrane"/>
    <property type="evidence" value="ECO:0007669"/>
    <property type="project" value="UniProtKB-SubCell"/>
</dbReference>
<accession>A0A1Y2I8N5</accession>
<dbReference type="AlphaFoldDB" id="A0A1Y2I8N5"/>
<evidence type="ECO:0000256" key="1">
    <source>
        <dbReference type="ARBA" id="ARBA00004225"/>
    </source>
</evidence>
<gene>
    <name evidence="13" type="ORF">PYCCODRAFT_1455178</name>
</gene>
<organism evidence="13 14">
    <name type="scientific">Trametes coccinea (strain BRFM310)</name>
    <name type="common">Pycnoporus coccineus</name>
    <dbReference type="NCBI Taxonomy" id="1353009"/>
    <lineage>
        <taxon>Eukaryota</taxon>
        <taxon>Fungi</taxon>
        <taxon>Dikarya</taxon>
        <taxon>Basidiomycota</taxon>
        <taxon>Agaricomycotina</taxon>
        <taxon>Agaricomycetes</taxon>
        <taxon>Polyporales</taxon>
        <taxon>Polyporaceae</taxon>
        <taxon>Trametes</taxon>
    </lineage>
</organism>
<feature type="transmembrane region" description="Helical" evidence="12">
    <location>
        <begin position="122"/>
        <end position="144"/>
    </location>
</feature>
<evidence type="ECO:0000256" key="2">
    <source>
        <dbReference type="ARBA" id="ARBA00006375"/>
    </source>
</evidence>
<feature type="repeat" description="Solcar" evidence="9">
    <location>
        <begin position="7"/>
        <end position="98"/>
    </location>
</feature>
<evidence type="ECO:0000256" key="7">
    <source>
        <dbReference type="ARBA" id="ARBA00023128"/>
    </source>
</evidence>
<dbReference type="STRING" id="1353009.A0A1Y2I8N5"/>
<keyword evidence="14" id="KW-1185">Reference proteome</keyword>
<keyword evidence="7" id="KW-0496">Mitochondrion</keyword>
<evidence type="ECO:0000256" key="8">
    <source>
        <dbReference type="ARBA" id="ARBA00023136"/>
    </source>
</evidence>
<evidence type="ECO:0000256" key="4">
    <source>
        <dbReference type="ARBA" id="ARBA00022692"/>
    </source>
</evidence>
<dbReference type="EMBL" id="KZ084163">
    <property type="protein sequence ID" value="OSC96872.1"/>
    <property type="molecule type" value="Genomic_DNA"/>
</dbReference>
<feature type="transmembrane region" description="Helical" evidence="12">
    <location>
        <begin position="70"/>
        <end position="91"/>
    </location>
</feature>
<dbReference type="GO" id="GO:0015217">
    <property type="term" value="F:ADP transmembrane transporter activity"/>
    <property type="evidence" value="ECO:0007669"/>
    <property type="project" value="TreeGrafter"/>
</dbReference>
<feature type="repeat" description="Solcar" evidence="9">
    <location>
        <begin position="116"/>
        <end position="228"/>
    </location>
</feature>
<dbReference type="InterPro" id="IPR002067">
    <property type="entry name" value="MCP"/>
</dbReference>
<evidence type="ECO:0000256" key="9">
    <source>
        <dbReference type="PROSITE-ProRule" id="PRU00282"/>
    </source>
</evidence>
<feature type="transmembrane region" description="Helical" evidence="12">
    <location>
        <begin position="200"/>
        <end position="222"/>
    </location>
</feature>
<dbReference type="Proteomes" id="UP000193067">
    <property type="component" value="Unassembled WGS sequence"/>
</dbReference>
<evidence type="ECO:0000256" key="3">
    <source>
        <dbReference type="ARBA" id="ARBA00022448"/>
    </source>
</evidence>
<sequence>MSKPTQLTPFGHALAGALGACFSNAVVYPLDIVKTRIQAATVDSNEEEKEKLSVIGILLRIFKEEGISGYYRGFIATMLNTFSMQYAYFFFYSFVRTSYMKRLAAKRPAGSTAPPLSTAAELALGAVAGALAQIFTIPVAVIATRQQIGRSIDRASAKKASKAPADADKAENGEAEAEEEYDDSFLGVAKEIIAEEGVTGLWLGIKPGLVLTVNPAITYGLFERVKSVMLLAKGETNMNAKLSPWMAFTVGALSKSLATIVTYPYIMAKVRIQARSADIEEAQEEHIPLPQHNKPHHKSGHHVGALTVLARIWRRNGFLGWYQGMGAQLVKAVITQALLFMSKDQFEHWALAIMVLFYRLRGTKP</sequence>
<dbReference type="PANTHER" id="PTHR45939">
    <property type="entry name" value="PEROXISOMAL MEMBRANE PROTEIN PMP34-RELATED"/>
    <property type="match status" value="1"/>
</dbReference>
<evidence type="ECO:0000313" key="13">
    <source>
        <dbReference type="EMBL" id="OSC96872.1"/>
    </source>
</evidence>
<dbReference type="InterPro" id="IPR052217">
    <property type="entry name" value="Mito/Peroxisomal_Carrier"/>
</dbReference>
<keyword evidence="5" id="KW-0677">Repeat</keyword>
<comment type="similarity">
    <text evidence="2 10">Belongs to the mitochondrial carrier (TC 2.A.29) family.</text>
</comment>
<dbReference type="InterPro" id="IPR023395">
    <property type="entry name" value="MCP_dom_sf"/>
</dbReference>
<keyword evidence="3 10" id="KW-0813">Transport</keyword>
<dbReference type="InterPro" id="IPR018108">
    <property type="entry name" value="MCP_transmembrane"/>
</dbReference>
<evidence type="ECO:0000256" key="10">
    <source>
        <dbReference type="RuleBase" id="RU000488"/>
    </source>
</evidence>
<keyword evidence="6 12" id="KW-1133">Transmembrane helix</keyword>
<comment type="subcellular location">
    <subcellularLocation>
        <location evidence="1">Mitochondrion membrane</location>
        <topology evidence="1">Multi-pass membrane protein</topology>
    </subcellularLocation>
</comment>
<proteinExistence type="inferred from homology"/>
<dbReference type="PANTHER" id="PTHR45939:SF1">
    <property type="entry name" value="MITOCHONDRIAL THIAMINE PYROPHOSPHATE CARRIER 1-RELATED"/>
    <property type="match status" value="1"/>
</dbReference>
<evidence type="ECO:0000256" key="5">
    <source>
        <dbReference type="ARBA" id="ARBA00022737"/>
    </source>
</evidence>
<dbReference type="OrthoDB" id="446044at2759"/>
<keyword evidence="4 9" id="KW-0812">Transmembrane</keyword>
<dbReference type="PROSITE" id="PS50920">
    <property type="entry name" value="SOLCAR"/>
    <property type="match status" value="3"/>
</dbReference>
<dbReference type="PRINTS" id="PR00926">
    <property type="entry name" value="MITOCARRIER"/>
</dbReference>
<feature type="transmembrane region" description="Helical" evidence="12">
    <location>
        <begin position="242"/>
        <end position="266"/>
    </location>
</feature>
<dbReference type="SUPFAM" id="SSF103506">
    <property type="entry name" value="Mitochondrial carrier"/>
    <property type="match status" value="1"/>
</dbReference>
<feature type="repeat" description="Solcar" evidence="9">
    <location>
        <begin position="242"/>
        <end position="349"/>
    </location>
</feature>
<keyword evidence="8 9" id="KW-0472">Membrane</keyword>